<proteinExistence type="predicted"/>
<sequence length="230" mass="25202">MSFYQGTSNSASFFTLQRCGGLASIGMALCYFTVALIFFVVLSQPEQAEPLQKIQYINQHQFLVAAGYAIGYLLFGFLLAVMVIAIPQQMPQPRSALVQVSGLFGKVWVVLMMASGMIALLGLHRSIHLIDTDPMLAVTLFHVMGLLTNALGGGIELVGGLWILLFSLAGLQQQPQRAKLHGLGLLTGSFAILTVFHTQPYLKEAFGLSQLVWQLWFGVVLLRQSQQEIT</sequence>
<keyword evidence="1" id="KW-0812">Transmembrane</keyword>
<comment type="caution">
    <text evidence="2">The sequence shown here is derived from an EMBL/GenBank/DDBJ whole genome shotgun (WGS) entry which is preliminary data.</text>
</comment>
<dbReference type="EMBL" id="JAVDWR010000015">
    <property type="protein sequence ID" value="MDR7122389.1"/>
    <property type="molecule type" value="Genomic_DNA"/>
</dbReference>
<dbReference type="RefSeq" id="WP_310280601.1">
    <property type="nucleotide sequence ID" value="NZ_JAVDWR010000015.1"/>
</dbReference>
<feature type="transmembrane region" description="Helical" evidence="1">
    <location>
        <begin position="147"/>
        <end position="168"/>
    </location>
</feature>
<protein>
    <recommendedName>
        <fullName evidence="4">DUF4386 family protein</fullName>
    </recommendedName>
</protein>
<keyword evidence="1" id="KW-1133">Transmembrane helix</keyword>
<evidence type="ECO:0000313" key="3">
    <source>
        <dbReference type="Proteomes" id="UP001257909"/>
    </source>
</evidence>
<gene>
    <name evidence="2" type="ORF">J2W69_003348</name>
</gene>
<evidence type="ECO:0000313" key="2">
    <source>
        <dbReference type="EMBL" id="MDR7122389.1"/>
    </source>
</evidence>
<organism evidence="2 3">
    <name type="scientific">Rheinheimera soli</name>
    <dbReference type="NCBI Taxonomy" id="443616"/>
    <lineage>
        <taxon>Bacteria</taxon>
        <taxon>Pseudomonadati</taxon>
        <taxon>Pseudomonadota</taxon>
        <taxon>Gammaproteobacteria</taxon>
        <taxon>Chromatiales</taxon>
        <taxon>Chromatiaceae</taxon>
        <taxon>Rheinheimera</taxon>
    </lineage>
</organism>
<keyword evidence="1" id="KW-0472">Membrane</keyword>
<name>A0ABU1W341_9GAMM</name>
<feature type="transmembrane region" description="Helical" evidence="1">
    <location>
        <begin position="62"/>
        <end position="86"/>
    </location>
</feature>
<evidence type="ECO:0000256" key="1">
    <source>
        <dbReference type="SAM" id="Phobius"/>
    </source>
</evidence>
<keyword evidence="3" id="KW-1185">Reference proteome</keyword>
<feature type="transmembrane region" description="Helical" evidence="1">
    <location>
        <begin position="21"/>
        <end position="42"/>
    </location>
</feature>
<evidence type="ECO:0008006" key="4">
    <source>
        <dbReference type="Google" id="ProtNLM"/>
    </source>
</evidence>
<feature type="transmembrane region" description="Helical" evidence="1">
    <location>
        <begin position="180"/>
        <end position="199"/>
    </location>
</feature>
<reference evidence="2 3" key="1">
    <citation type="submission" date="2023-07" db="EMBL/GenBank/DDBJ databases">
        <title>Sorghum-associated microbial communities from plants grown in Nebraska, USA.</title>
        <authorList>
            <person name="Schachtman D."/>
        </authorList>
    </citation>
    <scope>NUCLEOTIDE SEQUENCE [LARGE SCALE GENOMIC DNA]</scope>
    <source>
        <strain evidence="2 3">4138</strain>
    </source>
</reference>
<dbReference type="Proteomes" id="UP001257909">
    <property type="component" value="Unassembled WGS sequence"/>
</dbReference>
<feature type="transmembrane region" description="Helical" evidence="1">
    <location>
        <begin position="107"/>
        <end position="127"/>
    </location>
</feature>
<accession>A0ABU1W341</accession>